<accession>A0A8S4S0L9</accession>
<feature type="region of interest" description="Disordered" evidence="1">
    <location>
        <begin position="60"/>
        <end position="80"/>
    </location>
</feature>
<keyword evidence="3" id="KW-1185">Reference proteome</keyword>
<proteinExistence type="predicted"/>
<protein>
    <submittedName>
        <fullName evidence="2">Jg15152 protein</fullName>
    </submittedName>
</protein>
<dbReference type="OrthoDB" id="7460238at2759"/>
<evidence type="ECO:0000313" key="2">
    <source>
        <dbReference type="EMBL" id="CAH2243850.1"/>
    </source>
</evidence>
<evidence type="ECO:0000256" key="1">
    <source>
        <dbReference type="SAM" id="MobiDB-lite"/>
    </source>
</evidence>
<reference evidence="2" key="1">
    <citation type="submission" date="2022-03" db="EMBL/GenBank/DDBJ databases">
        <authorList>
            <person name="Lindestad O."/>
        </authorList>
    </citation>
    <scope>NUCLEOTIDE SEQUENCE</scope>
</reference>
<organism evidence="2 3">
    <name type="scientific">Pararge aegeria aegeria</name>
    <dbReference type="NCBI Taxonomy" id="348720"/>
    <lineage>
        <taxon>Eukaryota</taxon>
        <taxon>Metazoa</taxon>
        <taxon>Ecdysozoa</taxon>
        <taxon>Arthropoda</taxon>
        <taxon>Hexapoda</taxon>
        <taxon>Insecta</taxon>
        <taxon>Pterygota</taxon>
        <taxon>Neoptera</taxon>
        <taxon>Endopterygota</taxon>
        <taxon>Lepidoptera</taxon>
        <taxon>Glossata</taxon>
        <taxon>Ditrysia</taxon>
        <taxon>Papilionoidea</taxon>
        <taxon>Nymphalidae</taxon>
        <taxon>Satyrinae</taxon>
        <taxon>Satyrini</taxon>
        <taxon>Parargina</taxon>
        <taxon>Pararge</taxon>
    </lineage>
</organism>
<dbReference type="EMBL" id="CAKXAJ010025777">
    <property type="protein sequence ID" value="CAH2243850.1"/>
    <property type="molecule type" value="Genomic_DNA"/>
</dbReference>
<dbReference type="AlphaFoldDB" id="A0A8S4S0L9"/>
<evidence type="ECO:0000313" key="3">
    <source>
        <dbReference type="Proteomes" id="UP000838756"/>
    </source>
</evidence>
<sequence>MEVYNQVFPEMLIFYIVYRKLKLIIRIHKCSLGKEERYPTTNKLEANSIHIRIFATTRRGSGARYHNTQQGEDAPPHKAPATPQLSRVLLPPLLRVPLVAVLLFVPLRVLPTRGRMTLPWLLIVLFAACQAAPECKNCVVLESCADQQGDNPEDLAWNLFRCGYDKKAVLFHHMPGGVPDNEAL</sequence>
<comment type="caution">
    <text evidence="2">The sequence shown here is derived from an EMBL/GenBank/DDBJ whole genome shotgun (WGS) entry which is preliminary data.</text>
</comment>
<dbReference type="Proteomes" id="UP000838756">
    <property type="component" value="Unassembled WGS sequence"/>
</dbReference>
<gene>
    <name evidence="2" type="primary">jg15152</name>
    <name evidence="2" type="ORF">PAEG_LOCUS19932</name>
</gene>
<name>A0A8S4S0L9_9NEOP</name>